<comment type="caution">
    <text evidence="1">The sequence shown here is derived from an EMBL/GenBank/DDBJ whole genome shotgun (WGS) entry which is preliminary data.</text>
</comment>
<proteinExistence type="predicted"/>
<reference evidence="1" key="1">
    <citation type="journal article" date="2012" name="PLoS ONE">
        <title>Gene sets for utilization of primary and secondary nutrition supplies in the distal gut of endangered iberian lynx.</title>
        <authorList>
            <person name="Alcaide M."/>
            <person name="Messina E."/>
            <person name="Richter M."/>
            <person name="Bargiela R."/>
            <person name="Peplies J."/>
            <person name="Huws S.A."/>
            <person name="Newbold C.J."/>
            <person name="Golyshin P.N."/>
            <person name="Simon M.A."/>
            <person name="Lopez G."/>
            <person name="Yakimov M.M."/>
            <person name="Ferrer M."/>
        </authorList>
    </citation>
    <scope>NUCLEOTIDE SEQUENCE</scope>
</reference>
<evidence type="ECO:0000313" key="1">
    <source>
        <dbReference type="EMBL" id="EJW92573.1"/>
    </source>
</evidence>
<dbReference type="AlphaFoldDB" id="J9FDU4"/>
<dbReference type="EMBL" id="AMCI01007464">
    <property type="protein sequence ID" value="EJW92573.1"/>
    <property type="molecule type" value="Genomic_DNA"/>
</dbReference>
<organism evidence="1">
    <name type="scientific">gut metagenome</name>
    <dbReference type="NCBI Taxonomy" id="749906"/>
    <lineage>
        <taxon>unclassified sequences</taxon>
        <taxon>metagenomes</taxon>
        <taxon>organismal metagenomes</taxon>
    </lineage>
</organism>
<name>J9FDU4_9ZZZZ</name>
<sequence length="43" mass="4884">MTDPSSMTRTAGLSSLSKFAPLMYLRHRLECVLLPVPLLPRKR</sequence>
<protein>
    <submittedName>
        <fullName evidence="1">Uncharacterized protein</fullName>
    </submittedName>
</protein>
<accession>J9FDU4</accession>
<gene>
    <name evidence="1" type="ORF">EVA_19320</name>
</gene>